<evidence type="ECO:0000256" key="1">
    <source>
        <dbReference type="ARBA" id="ARBA00022729"/>
    </source>
</evidence>
<accession>A0AAU7D6L8</accession>
<evidence type="ECO:0000313" key="3">
    <source>
        <dbReference type="EMBL" id="XBH09601.1"/>
    </source>
</evidence>
<feature type="domain" description="ASPIC/UnbV" evidence="2">
    <location>
        <begin position="478"/>
        <end position="544"/>
    </location>
</feature>
<name>A0AAU7CY74_9BACT</name>
<dbReference type="PANTHER" id="PTHR16026:SF0">
    <property type="entry name" value="CARTILAGE ACIDIC PROTEIN 1"/>
    <property type="match status" value="1"/>
</dbReference>
<dbReference type="SUPFAM" id="SSF69318">
    <property type="entry name" value="Integrin alpha N-terminal domain"/>
    <property type="match status" value="1"/>
</dbReference>
<reference evidence="3" key="1">
    <citation type="submission" date="2023-03" db="EMBL/GenBank/DDBJ databases">
        <title>Edaphobacter sp.</title>
        <authorList>
            <person name="Huber K.J."/>
            <person name="Papendorf J."/>
            <person name="Pilke C."/>
            <person name="Bunk B."/>
            <person name="Sproeer C."/>
            <person name="Pester M."/>
        </authorList>
    </citation>
    <scope>NUCLEOTIDE SEQUENCE</scope>
    <source>
        <strain evidence="3">DSM 109919</strain>
        <strain evidence="4">DSM 109920</strain>
    </source>
</reference>
<dbReference type="Pfam" id="PF01839">
    <property type="entry name" value="FG-GAP"/>
    <property type="match status" value="1"/>
</dbReference>
<dbReference type="InterPro" id="IPR027039">
    <property type="entry name" value="Crtac1"/>
</dbReference>
<evidence type="ECO:0000313" key="4">
    <source>
        <dbReference type="EMBL" id="XBH12888.1"/>
    </source>
</evidence>
<dbReference type="EMBL" id="CP121194">
    <property type="protein sequence ID" value="XBH09601.1"/>
    <property type="molecule type" value="Genomic_DNA"/>
</dbReference>
<dbReference type="EMBL" id="CP121195">
    <property type="protein sequence ID" value="XBH12888.1"/>
    <property type="molecule type" value="Genomic_DNA"/>
</dbReference>
<dbReference type="InterPro" id="IPR028994">
    <property type="entry name" value="Integrin_alpha_N"/>
</dbReference>
<keyword evidence="1" id="KW-0732">Signal</keyword>
<dbReference type="InterPro" id="IPR011519">
    <property type="entry name" value="UnbV_ASPIC"/>
</dbReference>
<evidence type="ECO:0000259" key="2">
    <source>
        <dbReference type="Pfam" id="PF07593"/>
    </source>
</evidence>
<organism evidence="3">
    <name type="scientific">Edaphobacter paludis</name>
    <dbReference type="NCBI Taxonomy" id="3035702"/>
    <lineage>
        <taxon>Bacteria</taxon>
        <taxon>Pseudomonadati</taxon>
        <taxon>Acidobacteriota</taxon>
        <taxon>Terriglobia</taxon>
        <taxon>Terriglobales</taxon>
        <taxon>Acidobacteriaceae</taxon>
        <taxon>Edaphobacter</taxon>
    </lineage>
</organism>
<dbReference type="PANTHER" id="PTHR16026">
    <property type="entry name" value="CARTILAGE ACIDIC PROTEIN 1"/>
    <property type="match status" value="1"/>
</dbReference>
<protein>
    <submittedName>
        <fullName evidence="3">CRTAC1 family protein</fullName>
    </submittedName>
</protein>
<dbReference type="Pfam" id="PF07593">
    <property type="entry name" value="UnbV_ASPIC"/>
    <property type="match status" value="1"/>
</dbReference>
<dbReference type="AlphaFoldDB" id="A0AAU7CY74"/>
<dbReference type="Pfam" id="PF13517">
    <property type="entry name" value="FG-GAP_3"/>
    <property type="match status" value="2"/>
</dbReference>
<proteinExistence type="predicted"/>
<accession>A0AAU7CY74</accession>
<dbReference type="KEGG" id="epl:P4G45_14065"/>
<dbReference type="RefSeq" id="WP_348267110.1">
    <property type="nucleotide sequence ID" value="NZ_CP121194.1"/>
</dbReference>
<dbReference type="InterPro" id="IPR013517">
    <property type="entry name" value="FG-GAP"/>
</dbReference>
<gene>
    <name evidence="3" type="ORF">P4G45_14065</name>
    <name evidence="4" type="ORF">P8936_14480</name>
</gene>
<dbReference type="Gene3D" id="2.130.10.130">
    <property type="entry name" value="Integrin alpha, N-terminal"/>
    <property type="match status" value="3"/>
</dbReference>
<sequence length="562" mass="60466">MATGNGKAAPAKPLPPGMKAPVVHYVDIAAQAGLKDVNVSGADKDKQYIIETTGTGVAIIDYDNDGLPDLFVVNGGKLDGSSGAPYHLYHNLGGLKFEDVTTGSGLTHTGWGQGVCAGDADNSGKVDLFVTAWGQNAFFHNLGNGKFRDEAKERGLTTAQRRWSTGCAFVDFNRDGFLDLVVAHYVEFDPAKTPRPGDKSSCQWKGLPVLCGPRGLPAETISLYENDGHGHFSDVSDKMHITTPKNYYGFTPLTGDFDNDGWPDIYVSCDSTANLYYHNLKGKGFEEIGGVSGVAYNEDGREQAGMGVSAGDYNHDGLLDIFKTNFADDTHTLYKNDGNNNFEDATIDTGLAVNTRYLGWGTAFLDFDNDGWPDLIVANGHVYPKVEDGQTGEHFKQRRLLYWNRGDGQFFDLSGAAGPGISDEHSSRGLAIGDLDNDGEQEIVIVNMGEVPTLLKNTALVSGHSLTVRVLTSTGRDAMGARVTLSAGGQKQVDEVRSGGSFMSQSDLRLHFGLGKSSAAELTVRWLSGKTESFPKIEAGQVVTIQEGKGIVHKQPFTNSEK</sequence>